<keyword evidence="2" id="KW-1133">Transmembrane helix</keyword>
<feature type="coiled-coil region" evidence="1">
    <location>
        <begin position="54"/>
        <end position="136"/>
    </location>
</feature>
<dbReference type="OrthoDB" id="2024038at2"/>
<name>A0A1M7Y4A4_9FIRM</name>
<reference evidence="3 4" key="1">
    <citation type="submission" date="2016-12" db="EMBL/GenBank/DDBJ databases">
        <authorList>
            <person name="Song W.-J."/>
            <person name="Kurnit D.M."/>
        </authorList>
    </citation>
    <scope>NUCLEOTIDE SEQUENCE [LARGE SCALE GENOMIC DNA]</scope>
    <source>
        <strain evidence="3 4">DSM 12503</strain>
    </source>
</reference>
<feature type="transmembrane region" description="Helical" evidence="2">
    <location>
        <begin position="168"/>
        <end position="190"/>
    </location>
</feature>
<evidence type="ECO:0000256" key="2">
    <source>
        <dbReference type="SAM" id="Phobius"/>
    </source>
</evidence>
<feature type="transmembrane region" description="Helical" evidence="2">
    <location>
        <begin position="20"/>
        <end position="37"/>
    </location>
</feature>
<evidence type="ECO:0000256" key="1">
    <source>
        <dbReference type="SAM" id="Coils"/>
    </source>
</evidence>
<keyword evidence="2" id="KW-0812">Transmembrane</keyword>
<dbReference type="RefSeq" id="WP_073588079.1">
    <property type="nucleotide sequence ID" value="NZ_FRFD01000004.1"/>
</dbReference>
<keyword evidence="4" id="KW-1185">Reference proteome</keyword>
<dbReference type="PANTHER" id="PTHR37305">
    <property type="entry name" value="INTEGRAL MEMBRANE PROTEIN-RELATED"/>
    <property type="match status" value="1"/>
</dbReference>
<dbReference type="Proteomes" id="UP000184612">
    <property type="component" value="Unassembled WGS sequence"/>
</dbReference>
<accession>A0A1M7Y4A4</accession>
<keyword evidence="1" id="KW-0175">Coiled coil</keyword>
<dbReference type="PANTHER" id="PTHR37305:SF1">
    <property type="entry name" value="MEMBRANE PROTEIN"/>
    <property type="match status" value="1"/>
</dbReference>
<dbReference type="STRING" id="1121345.SAMN02745217_01346"/>
<organism evidence="3 4">
    <name type="scientific">Anaerocolumna xylanovorans DSM 12503</name>
    <dbReference type="NCBI Taxonomy" id="1121345"/>
    <lineage>
        <taxon>Bacteria</taxon>
        <taxon>Bacillati</taxon>
        <taxon>Bacillota</taxon>
        <taxon>Clostridia</taxon>
        <taxon>Lachnospirales</taxon>
        <taxon>Lachnospiraceae</taxon>
        <taxon>Anaerocolumna</taxon>
    </lineage>
</organism>
<feature type="transmembrane region" description="Helical" evidence="2">
    <location>
        <begin position="222"/>
        <end position="247"/>
    </location>
</feature>
<feature type="transmembrane region" description="Helical" evidence="2">
    <location>
        <begin position="318"/>
        <end position="336"/>
    </location>
</feature>
<evidence type="ECO:0000313" key="4">
    <source>
        <dbReference type="Proteomes" id="UP000184612"/>
    </source>
</evidence>
<feature type="transmembrane region" description="Helical" evidence="2">
    <location>
        <begin position="373"/>
        <end position="397"/>
    </location>
</feature>
<keyword evidence="2" id="KW-0472">Membrane</keyword>
<gene>
    <name evidence="3" type="ORF">SAMN02745217_01346</name>
</gene>
<feature type="transmembrane region" description="Helical" evidence="2">
    <location>
        <begin position="286"/>
        <end position="311"/>
    </location>
</feature>
<dbReference type="GO" id="GO:0005886">
    <property type="term" value="C:plasma membrane"/>
    <property type="evidence" value="ECO:0007669"/>
    <property type="project" value="UniProtKB-SubCell"/>
</dbReference>
<proteinExistence type="predicted"/>
<dbReference type="AlphaFoldDB" id="A0A1M7Y4A4"/>
<protein>
    <submittedName>
        <fullName evidence="3">ABC-2 type transport system permease protein</fullName>
    </submittedName>
</protein>
<evidence type="ECO:0000313" key="3">
    <source>
        <dbReference type="EMBL" id="SHO46951.1"/>
    </source>
</evidence>
<dbReference type="Pfam" id="PF12679">
    <property type="entry name" value="ABC2_membrane_2"/>
    <property type="match status" value="1"/>
</dbReference>
<dbReference type="EMBL" id="FRFD01000004">
    <property type="protein sequence ID" value="SHO46951.1"/>
    <property type="molecule type" value="Genomic_DNA"/>
</dbReference>
<sequence>MLLGLLKNEFIKLFAKKKTYIIWGLFILLCVMLVIVSESSERNYLKYSSPKAQVENLTNELANQETYLKSIQNDASLSEEDKKVNEEQAGIYIESLKEQLESAKASLENSTKMDWKGELEARIKEQQKTVDSISDTDARKDQTRELERLKLHLANNVPLDAENYNTGINYYVLNVIMIAASFLAIGLTLFNGDNVSNEYNPGTLKFLLVQPVSRIKVLLSKYIVMVLSSTALIMVTQLLFFLGVGVIKGFGNFNRPYLVGLKYEYAYQNGQKYITEVSGSGHYIFLWQYLLEALALQLLFLIVIVTFVLLISTISKSSVVTMTVLICAILGGNIVYNLSTTYRKISPFIFLHYSNIEDIITGRIVMRTGSFLFTWQTVAGMSALTAFLFLGISLWVFKKRDIQI</sequence>
<dbReference type="GO" id="GO:0140359">
    <property type="term" value="F:ABC-type transporter activity"/>
    <property type="evidence" value="ECO:0007669"/>
    <property type="project" value="InterPro"/>
</dbReference>